<feature type="compositionally biased region" description="Polar residues" evidence="1">
    <location>
        <begin position="58"/>
        <end position="77"/>
    </location>
</feature>
<dbReference type="GO" id="GO:0019867">
    <property type="term" value="C:outer membrane"/>
    <property type="evidence" value="ECO:0007669"/>
    <property type="project" value="InterPro"/>
</dbReference>
<dbReference type="PANTHER" id="PTHR36920:SF1">
    <property type="entry name" value="OUTER MEMBRANE PROTEIN W"/>
    <property type="match status" value="1"/>
</dbReference>
<dbReference type="PANTHER" id="PTHR36920">
    <property type="match status" value="1"/>
</dbReference>
<dbReference type="Pfam" id="PF03922">
    <property type="entry name" value="OmpW"/>
    <property type="match status" value="1"/>
</dbReference>
<dbReference type="Gene3D" id="2.40.160.20">
    <property type="match status" value="1"/>
</dbReference>
<evidence type="ECO:0000256" key="2">
    <source>
        <dbReference type="SAM" id="SignalP"/>
    </source>
</evidence>
<dbReference type="EMBL" id="CP093310">
    <property type="protein sequence ID" value="UNK05366.1"/>
    <property type="molecule type" value="Genomic_DNA"/>
</dbReference>
<dbReference type="SUPFAM" id="SSF56925">
    <property type="entry name" value="OMPA-like"/>
    <property type="match status" value="1"/>
</dbReference>
<name>A0AAT9PD50_9GAMM</name>
<feature type="region of interest" description="Disordered" evidence="1">
    <location>
        <begin position="57"/>
        <end position="79"/>
    </location>
</feature>
<gene>
    <name evidence="3" type="ORF">MN210_16165</name>
</gene>
<evidence type="ECO:0000313" key="3">
    <source>
        <dbReference type="EMBL" id="UNK05366.1"/>
    </source>
</evidence>
<reference evidence="3" key="1">
    <citation type="submission" date="2024-03" db="EMBL/GenBank/DDBJ databases">
        <title>Psychrobacter raelis sp. nov. isolated from a dog with peritonitis.</title>
        <authorList>
            <person name="Schiavone A."/>
            <person name="Manzulli V."/>
            <person name="Camarda A."/>
            <person name="Cafiero M.A."/>
            <person name="Vasco I."/>
            <person name="Marino L."/>
            <person name="Pennuzzi G."/>
            <person name="Serrecchia L."/>
            <person name="Galante D."/>
            <person name="Pugliese N."/>
        </authorList>
    </citation>
    <scope>NUCLEOTIDE SEQUENCE</scope>
    <source>
        <strain evidence="3">PraFG1</strain>
    </source>
</reference>
<dbReference type="GO" id="GO:0055085">
    <property type="term" value="P:transmembrane transport"/>
    <property type="evidence" value="ECO:0007669"/>
    <property type="project" value="TreeGrafter"/>
</dbReference>
<dbReference type="AlphaFoldDB" id="A0AAT9PD50"/>
<organism evidence="3 4">
    <name type="scientific">Psychrobacter raelei</name>
    <dbReference type="NCBI Taxonomy" id="2565531"/>
    <lineage>
        <taxon>Bacteria</taxon>
        <taxon>Pseudomonadati</taxon>
        <taxon>Pseudomonadota</taxon>
        <taxon>Gammaproteobacteria</taxon>
        <taxon>Moraxellales</taxon>
        <taxon>Moraxellaceae</taxon>
        <taxon>Psychrobacter</taxon>
    </lineage>
</organism>
<protein>
    <submittedName>
        <fullName evidence="3">OmpW family outer membrane protein</fullName>
    </submittedName>
</protein>
<accession>A0AAT9PD50</accession>
<sequence>MNKPLSFACAVAAPILFSHSAMAQFDYSKYIETDGSFKRFSVSAGWLHANPTGDATPVKNTTAISDGTSHNNGSVRSGTVKRVLDPDQGLDSAAENQARFNEINSGLSLPGDDNTDLSNTALGNLSGTTVINGLQKFATPGTGLESDDVDTLGMLLNYHIDDNWSVEVKAGFPPKVDILGKGTVVAPFRGVVTPSGIAERAIGDFNIKDDIVITDLSQGSKASTARAWLPATELHYKFGKSGVNKFRPYVGAGVMYAYFNDLKLNSGIRQDLVDAGHMIQNIKEGNAGTSLQYDGPDGRTTPSSSGMHVKVKADSAWAPIVTVGATYDFDDSWFAVGSLSYAKLDSDSTITVSNDNGEQLIKAVSKIDIDPYISYLGVGYRF</sequence>
<evidence type="ECO:0000256" key="1">
    <source>
        <dbReference type="SAM" id="MobiDB-lite"/>
    </source>
</evidence>
<dbReference type="KEGG" id="prae:MN210_16165"/>
<dbReference type="Proteomes" id="UP000829560">
    <property type="component" value="Chromosome"/>
</dbReference>
<dbReference type="RefSeq" id="WP_241878777.1">
    <property type="nucleotide sequence ID" value="NZ_CP093310.2"/>
</dbReference>
<keyword evidence="4" id="KW-1185">Reference proteome</keyword>
<keyword evidence="2" id="KW-0732">Signal</keyword>
<proteinExistence type="predicted"/>
<dbReference type="InterPro" id="IPR011250">
    <property type="entry name" value="OMP/PagP_B-barrel"/>
</dbReference>
<feature type="chain" id="PRO_5043322338" evidence="2">
    <location>
        <begin position="24"/>
        <end position="382"/>
    </location>
</feature>
<dbReference type="InterPro" id="IPR005618">
    <property type="entry name" value="OMPW"/>
</dbReference>
<feature type="signal peptide" evidence="2">
    <location>
        <begin position="1"/>
        <end position="23"/>
    </location>
</feature>
<evidence type="ECO:0000313" key="4">
    <source>
        <dbReference type="Proteomes" id="UP000829560"/>
    </source>
</evidence>